<comment type="caution">
    <text evidence="2">The sequence shown here is derived from an EMBL/GenBank/DDBJ whole genome shotgun (WGS) entry which is preliminary data.</text>
</comment>
<accession>A0A2P8F7G5</accession>
<sequence length="135" mass="15031">MEANEYELALEAFARHALDNGTTPEVKASVATAYIGLGRLGQAETLLHESLEAEPEHPETWNNLGVVLLERGRLGEAEQIFRKAYALDNGQSDSIRDNLRLVLAKSENPGYDDGKTQDYKLVRRGSSDYLIRETP</sequence>
<dbReference type="Pfam" id="PF13432">
    <property type="entry name" value="TPR_16"/>
    <property type="match status" value="1"/>
</dbReference>
<dbReference type="InterPro" id="IPR011990">
    <property type="entry name" value="TPR-like_helical_dom_sf"/>
</dbReference>
<evidence type="ECO:0000256" key="1">
    <source>
        <dbReference type="PROSITE-ProRule" id="PRU00339"/>
    </source>
</evidence>
<dbReference type="SUPFAM" id="SSF48452">
    <property type="entry name" value="TPR-like"/>
    <property type="match status" value="1"/>
</dbReference>
<protein>
    <submittedName>
        <fullName evidence="2">Tetratricopeptide repeat protein</fullName>
    </submittedName>
</protein>
<dbReference type="PROSITE" id="PS50005">
    <property type="entry name" value="TPR"/>
    <property type="match status" value="1"/>
</dbReference>
<dbReference type="SMART" id="SM00028">
    <property type="entry name" value="TPR"/>
    <property type="match status" value="2"/>
</dbReference>
<evidence type="ECO:0000313" key="2">
    <source>
        <dbReference type="EMBL" id="PSL17663.1"/>
    </source>
</evidence>
<reference evidence="2 3" key="1">
    <citation type="submission" date="2018-03" db="EMBL/GenBank/DDBJ databases">
        <title>Genomic Encyclopedia of Archaeal and Bacterial Type Strains, Phase II (KMG-II): from individual species to whole genera.</title>
        <authorList>
            <person name="Goeker M."/>
        </authorList>
    </citation>
    <scope>NUCLEOTIDE SEQUENCE [LARGE SCALE GENOMIC DNA]</scope>
    <source>
        <strain evidence="2 3">DSM 100673</strain>
    </source>
</reference>
<dbReference type="Proteomes" id="UP000240418">
    <property type="component" value="Unassembled WGS sequence"/>
</dbReference>
<feature type="repeat" description="TPR" evidence="1">
    <location>
        <begin position="58"/>
        <end position="91"/>
    </location>
</feature>
<name>A0A2P8F7G5_9RHOB</name>
<proteinExistence type="predicted"/>
<dbReference type="InterPro" id="IPR019734">
    <property type="entry name" value="TPR_rpt"/>
</dbReference>
<keyword evidence="1" id="KW-0802">TPR repeat</keyword>
<gene>
    <name evidence="2" type="ORF">CLV88_11510</name>
</gene>
<dbReference type="AlphaFoldDB" id="A0A2P8F7G5"/>
<evidence type="ECO:0000313" key="3">
    <source>
        <dbReference type="Proteomes" id="UP000240418"/>
    </source>
</evidence>
<organism evidence="2 3">
    <name type="scientific">Shimia abyssi</name>
    <dbReference type="NCBI Taxonomy" id="1662395"/>
    <lineage>
        <taxon>Bacteria</taxon>
        <taxon>Pseudomonadati</taxon>
        <taxon>Pseudomonadota</taxon>
        <taxon>Alphaproteobacteria</taxon>
        <taxon>Rhodobacterales</taxon>
        <taxon>Roseobacteraceae</taxon>
    </lineage>
</organism>
<dbReference type="EMBL" id="PYGJ01000015">
    <property type="protein sequence ID" value="PSL17663.1"/>
    <property type="molecule type" value="Genomic_DNA"/>
</dbReference>
<dbReference type="Gene3D" id="1.25.40.10">
    <property type="entry name" value="Tetratricopeptide repeat domain"/>
    <property type="match status" value="1"/>
</dbReference>
<keyword evidence="3" id="KW-1185">Reference proteome</keyword>